<sequence>MTVPALALSLLLAFSGFSALALSLERHHRAVFRSPVPRSRRGGLRAVGSAGLALSFAAAVACAGWSFGPVQWVGSLTGSALAVVGLIAYRPTWLRTAALAALPLAALTLPLALPG</sequence>
<feature type="transmembrane region" description="Helical" evidence="1">
    <location>
        <begin position="6"/>
        <end position="24"/>
    </location>
</feature>
<evidence type="ECO:0000256" key="1">
    <source>
        <dbReference type="SAM" id="Phobius"/>
    </source>
</evidence>
<evidence type="ECO:0000313" key="3">
    <source>
        <dbReference type="Proteomes" id="UP000198704"/>
    </source>
</evidence>
<feature type="transmembrane region" description="Helical" evidence="1">
    <location>
        <begin position="72"/>
        <end position="89"/>
    </location>
</feature>
<feature type="transmembrane region" description="Helical" evidence="1">
    <location>
        <begin position="44"/>
        <end position="66"/>
    </location>
</feature>
<evidence type="ECO:0000313" key="2">
    <source>
        <dbReference type="EMBL" id="SDM75216.1"/>
    </source>
</evidence>
<dbReference type="AlphaFoldDB" id="A0A1G9VT75"/>
<protein>
    <recommendedName>
        <fullName evidence="4">Iron uptake protein</fullName>
    </recommendedName>
</protein>
<reference evidence="3" key="1">
    <citation type="submission" date="2016-10" db="EMBL/GenBank/DDBJ databases">
        <authorList>
            <person name="Varghese N."/>
            <person name="Submissions S."/>
        </authorList>
    </citation>
    <scope>NUCLEOTIDE SEQUENCE [LARGE SCALE GENOMIC DNA]</scope>
    <source>
        <strain evidence="3">BL47</strain>
    </source>
</reference>
<proteinExistence type="predicted"/>
<gene>
    <name evidence="2" type="ORF">SAMN05216360_103285</name>
</gene>
<keyword evidence="3" id="KW-1185">Reference proteome</keyword>
<dbReference type="OrthoDB" id="6009065at2"/>
<dbReference type="Pfam" id="PF11804">
    <property type="entry name" value="DUF3325"/>
    <property type="match status" value="1"/>
</dbReference>
<keyword evidence="1" id="KW-0812">Transmembrane</keyword>
<feature type="transmembrane region" description="Helical" evidence="1">
    <location>
        <begin position="96"/>
        <end position="113"/>
    </location>
</feature>
<keyword evidence="1" id="KW-0472">Membrane</keyword>
<evidence type="ECO:0008006" key="4">
    <source>
        <dbReference type="Google" id="ProtNLM"/>
    </source>
</evidence>
<dbReference type="InterPro" id="IPR021762">
    <property type="entry name" value="DUF3325"/>
</dbReference>
<keyword evidence="1" id="KW-1133">Transmembrane helix</keyword>
<organism evidence="2 3">
    <name type="scientific">Methylobacterium phyllostachyos</name>
    <dbReference type="NCBI Taxonomy" id="582672"/>
    <lineage>
        <taxon>Bacteria</taxon>
        <taxon>Pseudomonadati</taxon>
        <taxon>Pseudomonadota</taxon>
        <taxon>Alphaproteobacteria</taxon>
        <taxon>Hyphomicrobiales</taxon>
        <taxon>Methylobacteriaceae</taxon>
        <taxon>Methylobacterium</taxon>
    </lineage>
</organism>
<name>A0A1G9VT75_9HYPH</name>
<dbReference type="RefSeq" id="WP_091714342.1">
    <property type="nucleotide sequence ID" value="NZ_FNHS01000003.1"/>
</dbReference>
<accession>A0A1G9VT75</accession>
<dbReference type="STRING" id="582672.SAMN05216360_103285"/>
<dbReference type="EMBL" id="FNHS01000003">
    <property type="protein sequence ID" value="SDM75216.1"/>
    <property type="molecule type" value="Genomic_DNA"/>
</dbReference>
<dbReference type="Proteomes" id="UP000198704">
    <property type="component" value="Unassembled WGS sequence"/>
</dbReference>